<dbReference type="PATRIC" id="fig|1280949.3.peg.1443"/>
<dbReference type="RefSeq" id="WP_035570208.1">
    <property type="nucleotide sequence ID" value="NZ_ARYH01000001.1"/>
</dbReference>
<evidence type="ECO:0000313" key="3">
    <source>
        <dbReference type="Proteomes" id="UP000027446"/>
    </source>
</evidence>
<proteinExistence type="predicted"/>
<dbReference type="SUPFAM" id="SSF46785">
    <property type="entry name" value="Winged helix' DNA-binding domain"/>
    <property type="match status" value="1"/>
</dbReference>
<dbReference type="InterPro" id="IPR000835">
    <property type="entry name" value="HTH_MarR-typ"/>
</dbReference>
<sequence>MSTARYPSHTEAGAALTAVMLDIFRANGALLAAGDRLVAPLGLTSARWQVLGSIALSDHALPVAHLARVMGLSRQSVQRVVNDLEREGFVRFEPNPHHKRAHLVVLTDKGADAYAAASQQEAPWANALAEGMSPEVLETVRGVLNTLTARLDAD</sequence>
<protein>
    <submittedName>
        <fullName evidence="2">Transcription regulator protein</fullName>
    </submittedName>
</protein>
<dbReference type="SMART" id="SM00347">
    <property type="entry name" value="HTH_MARR"/>
    <property type="match status" value="1"/>
</dbReference>
<dbReference type="GO" id="GO:0006950">
    <property type="term" value="P:response to stress"/>
    <property type="evidence" value="ECO:0007669"/>
    <property type="project" value="TreeGrafter"/>
</dbReference>
<reference evidence="2 3" key="1">
    <citation type="journal article" date="2014" name="Antonie Van Leeuwenhoek">
        <title>Hyphomonas beringensis sp. nov. and Hyphomonas chukchiensis sp. nov., isolated from surface seawater of the Bering Sea and Chukchi Sea.</title>
        <authorList>
            <person name="Li C."/>
            <person name="Lai Q."/>
            <person name="Li G."/>
            <person name="Dong C."/>
            <person name="Wang J."/>
            <person name="Liao Y."/>
            <person name="Shao Z."/>
        </authorList>
    </citation>
    <scope>NUCLEOTIDE SEQUENCE [LARGE SCALE GENOMIC DNA]</scope>
    <source>
        <strain evidence="2 3">MHS-3</strain>
    </source>
</reference>
<comment type="caution">
    <text evidence="2">The sequence shown here is derived from an EMBL/GenBank/DDBJ whole genome shotgun (WGS) entry which is preliminary data.</text>
</comment>
<dbReference type="InterPro" id="IPR039422">
    <property type="entry name" value="MarR/SlyA-like"/>
</dbReference>
<dbReference type="PRINTS" id="PR00598">
    <property type="entry name" value="HTHMARR"/>
</dbReference>
<evidence type="ECO:0000313" key="2">
    <source>
        <dbReference type="EMBL" id="KCZ85428.1"/>
    </source>
</evidence>
<dbReference type="STRING" id="1280949.HAD_07085"/>
<keyword evidence="3" id="KW-1185">Reference proteome</keyword>
<name>A0A069E5P1_9PROT</name>
<dbReference type="InterPro" id="IPR036388">
    <property type="entry name" value="WH-like_DNA-bd_sf"/>
</dbReference>
<dbReference type="Proteomes" id="UP000027446">
    <property type="component" value="Unassembled WGS sequence"/>
</dbReference>
<evidence type="ECO:0000259" key="1">
    <source>
        <dbReference type="PROSITE" id="PS50995"/>
    </source>
</evidence>
<organism evidence="2 3">
    <name type="scientific">Hyphomonas adhaerens MHS-3</name>
    <dbReference type="NCBI Taxonomy" id="1280949"/>
    <lineage>
        <taxon>Bacteria</taxon>
        <taxon>Pseudomonadati</taxon>
        <taxon>Pseudomonadota</taxon>
        <taxon>Alphaproteobacteria</taxon>
        <taxon>Hyphomonadales</taxon>
        <taxon>Hyphomonadaceae</taxon>
        <taxon>Hyphomonas</taxon>
    </lineage>
</organism>
<dbReference type="AlphaFoldDB" id="A0A069E5P1"/>
<dbReference type="PANTHER" id="PTHR33164:SF43">
    <property type="entry name" value="HTH-TYPE TRANSCRIPTIONAL REPRESSOR YETL"/>
    <property type="match status" value="1"/>
</dbReference>
<dbReference type="PROSITE" id="PS50995">
    <property type="entry name" value="HTH_MARR_2"/>
    <property type="match status" value="1"/>
</dbReference>
<gene>
    <name evidence="2" type="ORF">HAD_07085</name>
</gene>
<dbReference type="Pfam" id="PF12802">
    <property type="entry name" value="MarR_2"/>
    <property type="match status" value="1"/>
</dbReference>
<dbReference type="OrthoDB" id="582199at2"/>
<dbReference type="GO" id="GO:0003700">
    <property type="term" value="F:DNA-binding transcription factor activity"/>
    <property type="evidence" value="ECO:0007669"/>
    <property type="project" value="InterPro"/>
</dbReference>
<dbReference type="PANTHER" id="PTHR33164">
    <property type="entry name" value="TRANSCRIPTIONAL REGULATOR, MARR FAMILY"/>
    <property type="match status" value="1"/>
</dbReference>
<feature type="domain" description="HTH marR-type" evidence="1">
    <location>
        <begin position="13"/>
        <end position="149"/>
    </location>
</feature>
<dbReference type="EMBL" id="ARYH01000001">
    <property type="protein sequence ID" value="KCZ85428.1"/>
    <property type="molecule type" value="Genomic_DNA"/>
</dbReference>
<dbReference type="InterPro" id="IPR036390">
    <property type="entry name" value="WH_DNA-bd_sf"/>
</dbReference>
<dbReference type="Gene3D" id="1.10.10.10">
    <property type="entry name" value="Winged helix-like DNA-binding domain superfamily/Winged helix DNA-binding domain"/>
    <property type="match status" value="1"/>
</dbReference>
<dbReference type="eggNOG" id="COG1846">
    <property type="taxonomic scope" value="Bacteria"/>
</dbReference>
<accession>A0A069E5P1</accession>